<comment type="caution">
    <text evidence="5">The sequence shown here is derived from an EMBL/GenBank/DDBJ whole genome shotgun (WGS) entry which is preliminary data.</text>
</comment>
<name>A0AAV9AZ27_ACOGR</name>
<protein>
    <recommendedName>
        <fullName evidence="3">Exocyst subunit Exo70 family protein</fullName>
    </recommendedName>
</protein>
<dbReference type="InterPro" id="IPR016159">
    <property type="entry name" value="Cullin_repeat-like_dom_sf"/>
</dbReference>
<keyword evidence="2 3" id="KW-0813">Transport</keyword>
<keyword evidence="3" id="KW-0268">Exocytosis</keyword>
<keyword evidence="6" id="KW-1185">Reference proteome</keyword>
<evidence type="ECO:0000313" key="6">
    <source>
        <dbReference type="Proteomes" id="UP001179952"/>
    </source>
</evidence>
<dbReference type="PANTHER" id="PTHR12542">
    <property type="entry name" value="EXOCYST COMPLEX PROTEIN EXO70"/>
    <property type="match status" value="1"/>
</dbReference>
<evidence type="ECO:0000313" key="5">
    <source>
        <dbReference type="EMBL" id="KAK1269426.1"/>
    </source>
</evidence>
<sequence>MEPPPPTTTTTAEETTLTLSDLRLARSGLANILRASSDMEASLTKMDTHFDLLSETLATTSKTVVPLQSLSMSTKALNTRINRAVSPALKLLEGFSIVESLQDKLLRLSSRLQHSHEDEHKRLKHLMKYVACVDRLNAAIELVTCECETALQKLQEVVEFLSRTKATDRYRIGRLRETVVTLSTLHRSIGGEEEETVEGMGGCDLGSVEEVEVLRRISDTLATSNCLDICIDIFVKVRYRRAAKALMRLSPEYLKTYTPEEIDDMEWESLETAITLWIQHFDLAVTTIFVSEKKLCNQVLSGLMDGSIWSECFVKVADKIMAVFFRFGEGVARSSREPQKLFKLLDMFASMEKLSDHFAETFEGEAGKGICERFRELQKLLVHASSKVFWEFGFRIEGNQDGGPPPPDGSVPKITRYAVNYLKYLATEGHTAAMAKVLRTEQVWKAGFLSKPGPDEDLLRDAVANVMDALERDVEAKKAWYADKALPHLFKMNAYW</sequence>
<dbReference type="Proteomes" id="UP001179952">
    <property type="component" value="Unassembled WGS sequence"/>
</dbReference>
<dbReference type="GO" id="GO:0015031">
    <property type="term" value="P:protein transport"/>
    <property type="evidence" value="ECO:0007669"/>
    <property type="project" value="UniProtKB-KW"/>
</dbReference>
<dbReference type="GO" id="GO:0006887">
    <property type="term" value="P:exocytosis"/>
    <property type="evidence" value="ECO:0007669"/>
    <property type="project" value="UniProtKB-KW"/>
</dbReference>
<dbReference type="EMBL" id="JAUJYN010000006">
    <property type="protein sequence ID" value="KAK1269426.1"/>
    <property type="molecule type" value="Genomic_DNA"/>
</dbReference>
<evidence type="ECO:0000259" key="4">
    <source>
        <dbReference type="Pfam" id="PF03081"/>
    </source>
</evidence>
<evidence type="ECO:0000256" key="1">
    <source>
        <dbReference type="ARBA" id="ARBA00006756"/>
    </source>
</evidence>
<dbReference type="InterPro" id="IPR004140">
    <property type="entry name" value="Exo70"/>
</dbReference>
<dbReference type="InterPro" id="IPR046364">
    <property type="entry name" value="Exo70_C"/>
</dbReference>
<dbReference type="AlphaFoldDB" id="A0AAV9AZ27"/>
<gene>
    <name evidence="5" type="ORF">QJS04_geneDACA006238</name>
</gene>
<evidence type="ECO:0000256" key="3">
    <source>
        <dbReference type="RuleBase" id="RU365026"/>
    </source>
</evidence>
<comment type="similarity">
    <text evidence="1 3">Belongs to the EXO70 family.</text>
</comment>
<dbReference type="Gene3D" id="1.20.1280.170">
    <property type="entry name" value="Exocyst complex component Exo70"/>
    <property type="match status" value="1"/>
</dbReference>
<dbReference type="Pfam" id="PF03081">
    <property type="entry name" value="Exo70_C"/>
    <property type="match status" value="1"/>
</dbReference>
<reference evidence="5" key="2">
    <citation type="submission" date="2023-06" db="EMBL/GenBank/DDBJ databases">
        <authorList>
            <person name="Ma L."/>
            <person name="Liu K.-W."/>
            <person name="Li Z."/>
            <person name="Hsiao Y.-Y."/>
            <person name="Qi Y."/>
            <person name="Fu T."/>
            <person name="Tang G."/>
            <person name="Zhang D."/>
            <person name="Sun W.-H."/>
            <person name="Liu D.-K."/>
            <person name="Li Y."/>
            <person name="Chen G.-Z."/>
            <person name="Liu X.-D."/>
            <person name="Liao X.-Y."/>
            <person name="Jiang Y.-T."/>
            <person name="Yu X."/>
            <person name="Hao Y."/>
            <person name="Huang J."/>
            <person name="Zhao X.-W."/>
            <person name="Ke S."/>
            <person name="Chen Y.-Y."/>
            <person name="Wu W.-L."/>
            <person name="Hsu J.-L."/>
            <person name="Lin Y.-F."/>
            <person name="Huang M.-D."/>
            <person name="Li C.-Y."/>
            <person name="Huang L."/>
            <person name="Wang Z.-W."/>
            <person name="Zhao X."/>
            <person name="Zhong W.-Y."/>
            <person name="Peng D.-H."/>
            <person name="Ahmad S."/>
            <person name="Lan S."/>
            <person name="Zhang J.-S."/>
            <person name="Tsai W.-C."/>
            <person name="Van De Peer Y."/>
            <person name="Liu Z.-J."/>
        </authorList>
    </citation>
    <scope>NUCLEOTIDE SEQUENCE</scope>
    <source>
        <strain evidence="5">SCP</strain>
        <tissue evidence="5">Leaves</tissue>
    </source>
</reference>
<dbReference type="SUPFAM" id="SSF74788">
    <property type="entry name" value="Cullin repeat-like"/>
    <property type="match status" value="1"/>
</dbReference>
<comment type="function">
    <text evidence="3">Component of the exocyst complex.</text>
</comment>
<keyword evidence="3" id="KW-0653">Protein transport</keyword>
<proteinExistence type="inferred from homology"/>
<feature type="domain" description="Exocyst complex subunit Exo70 C-terminal" evidence="4">
    <location>
        <begin position="277"/>
        <end position="496"/>
    </location>
</feature>
<accession>A0AAV9AZ27</accession>
<dbReference type="GO" id="GO:0000145">
    <property type="term" value="C:exocyst"/>
    <property type="evidence" value="ECO:0007669"/>
    <property type="project" value="InterPro"/>
</dbReference>
<dbReference type="PANTHER" id="PTHR12542:SF90">
    <property type="entry name" value="EXOCYST COMPLEX COMPONENT EXO70I"/>
    <property type="match status" value="1"/>
</dbReference>
<dbReference type="GO" id="GO:0005546">
    <property type="term" value="F:phosphatidylinositol-4,5-bisphosphate binding"/>
    <property type="evidence" value="ECO:0007669"/>
    <property type="project" value="InterPro"/>
</dbReference>
<reference evidence="5" key="1">
    <citation type="journal article" date="2023" name="Nat. Commun.">
        <title>Diploid and tetraploid genomes of Acorus and the evolution of monocots.</title>
        <authorList>
            <person name="Ma L."/>
            <person name="Liu K.W."/>
            <person name="Li Z."/>
            <person name="Hsiao Y.Y."/>
            <person name="Qi Y."/>
            <person name="Fu T."/>
            <person name="Tang G.D."/>
            <person name="Zhang D."/>
            <person name="Sun W.H."/>
            <person name="Liu D.K."/>
            <person name="Li Y."/>
            <person name="Chen G.Z."/>
            <person name="Liu X.D."/>
            <person name="Liao X.Y."/>
            <person name="Jiang Y.T."/>
            <person name="Yu X."/>
            <person name="Hao Y."/>
            <person name="Huang J."/>
            <person name="Zhao X.W."/>
            <person name="Ke S."/>
            <person name="Chen Y.Y."/>
            <person name="Wu W.L."/>
            <person name="Hsu J.L."/>
            <person name="Lin Y.F."/>
            <person name="Huang M.D."/>
            <person name="Li C.Y."/>
            <person name="Huang L."/>
            <person name="Wang Z.W."/>
            <person name="Zhao X."/>
            <person name="Zhong W.Y."/>
            <person name="Peng D.H."/>
            <person name="Ahmad S."/>
            <person name="Lan S."/>
            <person name="Zhang J.S."/>
            <person name="Tsai W.C."/>
            <person name="Van de Peer Y."/>
            <person name="Liu Z.J."/>
        </authorList>
    </citation>
    <scope>NUCLEOTIDE SEQUENCE</scope>
    <source>
        <strain evidence="5">SCP</strain>
    </source>
</reference>
<organism evidence="5 6">
    <name type="scientific">Acorus gramineus</name>
    <name type="common">Dwarf sweet flag</name>
    <dbReference type="NCBI Taxonomy" id="55184"/>
    <lineage>
        <taxon>Eukaryota</taxon>
        <taxon>Viridiplantae</taxon>
        <taxon>Streptophyta</taxon>
        <taxon>Embryophyta</taxon>
        <taxon>Tracheophyta</taxon>
        <taxon>Spermatophyta</taxon>
        <taxon>Magnoliopsida</taxon>
        <taxon>Liliopsida</taxon>
        <taxon>Acoraceae</taxon>
        <taxon>Acorus</taxon>
    </lineage>
</organism>
<evidence type="ECO:0000256" key="2">
    <source>
        <dbReference type="ARBA" id="ARBA00022448"/>
    </source>
</evidence>